<evidence type="ECO:0000256" key="1">
    <source>
        <dbReference type="ARBA" id="ARBA00022460"/>
    </source>
</evidence>
<keyword evidence="1 2" id="KW-0193">Cuticle</keyword>
<dbReference type="GO" id="GO:0062129">
    <property type="term" value="C:chitin-based extracellular matrix"/>
    <property type="evidence" value="ECO:0007669"/>
    <property type="project" value="TreeGrafter"/>
</dbReference>
<gene>
    <name evidence="4" type="ORF">HPB52_024812</name>
</gene>
<protein>
    <recommendedName>
        <fullName evidence="6">Cuticle protein</fullName>
    </recommendedName>
</protein>
<dbReference type="GO" id="GO:0008010">
    <property type="term" value="F:structural constituent of chitin-based larval cuticle"/>
    <property type="evidence" value="ECO:0007669"/>
    <property type="project" value="TreeGrafter"/>
</dbReference>
<dbReference type="AlphaFoldDB" id="A0A9D4TDV0"/>
<dbReference type="PROSITE" id="PS00233">
    <property type="entry name" value="CHIT_BIND_RR_1"/>
    <property type="match status" value="1"/>
</dbReference>
<evidence type="ECO:0000313" key="4">
    <source>
        <dbReference type="EMBL" id="KAH7986668.1"/>
    </source>
</evidence>
<dbReference type="Pfam" id="PF00379">
    <property type="entry name" value="Chitin_bind_4"/>
    <property type="match status" value="1"/>
</dbReference>
<dbReference type="Proteomes" id="UP000821837">
    <property type="component" value="Unassembled WGS sequence"/>
</dbReference>
<evidence type="ECO:0000256" key="2">
    <source>
        <dbReference type="PROSITE-ProRule" id="PRU00497"/>
    </source>
</evidence>
<feature type="region of interest" description="Disordered" evidence="3">
    <location>
        <begin position="79"/>
        <end position="98"/>
    </location>
</feature>
<dbReference type="InterPro" id="IPR029070">
    <property type="entry name" value="Chitinase_insertion_sf"/>
</dbReference>
<keyword evidence="5" id="KW-1185">Reference proteome</keyword>
<reference evidence="4" key="2">
    <citation type="submission" date="2021-09" db="EMBL/GenBank/DDBJ databases">
        <authorList>
            <person name="Jia N."/>
            <person name="Wang J."/>
            <person name="Shi W."/>
            <person name="Du L."/>
            <person name="Sun Y."/>
            <person name="Zhan W."/>
            <person name="Jiang J."/>
            <person name="Wang Q."/>
            <person name="Zhang B."/>
            <person name="Ji P."/>
            <person name="Sakyi L.B."/>
            <person name="Cui X."/>
            <person name="Yuan T."/>
            <person name="Jiang B."/>
            <person name="Yang W."/>
            <person name="Lam T.T.-Y."/>
            <person name="Chang Q."/>
            <person name="Ding S."/>
            <person name="Wang X."/>
            <person name="Zhu J."/>
            <person name="Ruan X."/>
            <person name="Zhao L."/>
            <person name="Wei J."/>
            <person name="Que T."/>
            <person name="Du C."/>
            <person name="Cheng J."/>
            <person name="Dai P."/>
            <person name="Han X."/>
            <person name="Huang E."/>
            <person name="Gao Y."/>
            <person name="Liu J."/>
            <person name="Shao H."/>
            <person name="Ye R."/>
            <person name="Li L."/>
            <person name="Wei W."/>
            <person name="Wang X."/>
            <person name="Wang C."/>
            <person name="Huo Q."/>
            <person name="Li W."/>
            <person name="Guo W."/>
            <person name="Chen H."/>
            <person name="Chen S."/>
            <person name="Zhou L."/>
            <person name="Zhou L."/>
            <person name="Ni X."/>
            <person name="Tian J."/>
            <person name="Zhou Y."/>
            <person name="Sheng Y."/>
            <person name="Liu T."/>
            <person name="Pan Y."/>
            <person name="Xia L."/>
            <person name="Li J."/>
            <person name="Zhao F."/>
            <person name="Cao W."/>
        </authorList>
    </citation>
    <scope>NUCLEOTIDE SEQUENCE</scope>
    <source>
        <strain evidence="4">Rsan-2018</strain>
        <tissue evidence="4">Larvae</tissue>
    </source>
</reference>
<dbReference type="PROSITE" id="PS51155">
    <property type="entry name" value="CHIT_BIND_RR_2"/>
    <property type="match status" value="1"/>
</dbReference>
<evidence type="ECO:0008006" key="6">
    <source>
        <dbReference type="Google" id="ProtNLM"/>
    </source>
</evidence>
<dbReference type="PANTHER" id="PTHR10380:SF173">
    <property type="entry name" value="CUTICULAR PROTEIN 47EF, ISOFORM C-RELATED"/>
    <property type="match status" value="1"/>
</dbReference>
<dbReference type="PANTHER" id="PTHR10380">
    <property type="entry name" value="CUTICLE PROTEIN"/>
    <property type="match status" value="1"/>
</dbReference>
<dbReference type="InterPro" id="IPR000618">
    <property type="entry name" value="Insect_cuticle"/>
</dbReference>
<organism evidence="4 5">
    <name type="scientific">Rhipicephalus sanguineus</name>
    <name type="common">Brown dog tick</name>
    <name type="synonym">Ixodes sanguineus</name>
    <dbReference type="NCBI Taxonomy" id="34632"/>
    <lineage>
        <taxon>Eukaryota</taxon>
        <taxon>Metazoa</taxon>
        <taxon>Ecdysozoa</taxon>
        <taxon>Arthropoda</taxon>
        <taxon>Chelicerata</taxon>
        <taxon>Arachnida</taxon>
        <taxon>Acari</taxon>
        <taxon>Parasitiformes</taxon>
        <taxon>Ixodida</taxon>
        <taxon>Ixodoidea</taxon>
        <taxon>Ixodidae</taxon>
        <taxon>Rhipicephalinae</taxon>
        <taxon>Rhipicephalus</taxon>
        <taxon>Rhipicephalus</taxon>
    </lineage>
</organism>
<comment type="caution">
    <text evidence="4">The sequence shown here is derived from an EMBL/GenBank/DDBJ whole genome shotgun (WGS) entry which is preliminary data.</text>
</comment>
<dbReference type="InterPro" id="IPR031311">
    <property type="entry name" value="CHIT_BIND_RR_consensus"/>
</dbReference>
<accession>A0A9D4TDV0</accession>
<evidence type="ECO:0000313" key="5">
    <source>
        <dbReference type="Proteomes" id="UP000821837"/>
    </source>
</evidence>
<dbReference type="InterPro" id="IPR050468">
    <property type="entry name" value="Cuticle_Struct_Prot"/>
</dbReference>
<dbReference type="Gene3D" id="3.10.50.10">
    <property type="match status" value="1"/>
</dbReference>
<evidence type="ECO:0000256" key="3">
    <source>
        <dbReference type="SAM" id="MobiDB-lite"/>
    </source>
</evidence>
<reference evidence="4" key="1">
    <citation type="journal article" date="2020" name="Cell">
        <title>Large-Scale Comparative Analyses of Tick Genomes Elucidate Their Genetic Diversity and Vector Capacities.</title>
        <authorList>
            <consortium name="Tick Genome and Microbiome Consortium (TIGMIC)"/>
            <person name="Jia N."/>
            <person name="Wang J."/>
            <person name="Shi W."/>
            <person name="Du L."/>
            <person name="Sun Y."/>
            <person name="Zhan W."/>
            <person name="Jiang J.F."/>
            <person name="Wang Q."/>
            <person name="Zhang B."/>
            <person name="Ji P."/>
            <person name="Bell-Sakyi L."/>
            <person name="Cui X.M."/>
            <person name="Yuan T.T."/>
            <person name="Jiang B.G."/>
            <person name="Yang W.F."/>
            <person name="Lam T.T."/>
            <person name="Chang Q.C."/>
            <person name="Ding S.J."/>
            <person name="Wang X.J."/>
            <person name="Zhu J.G."/>
            <person name="Ruan X.D."/>
            <person name="Zhao L."/>
            <person name="Wei J.T."/>
            <person name="Ye R.Z."/>
            <person name="Que T.C."/>
            <person name="Du C.H."/>
            <person name="Zhou Y.H."/>
            <person name="Cheng J.X."/>
            <person name="Dai P.F."/>
            <person name="Guo W.B."/>
            <person name="Han X.H."/>
            <person name="Huang E.J."/>
            <person name="Li L.F."/>
            <person name="Wei W."/>
            <person name="Gao Y.C."/>
            <person name="Liu J.Z."/>
            <person name="Shao H.Z."/>
            <person name="Wang X."/>
            <person name="Wang C.C."/>
            <person name="Yang T.C."/>
            <person name="Huo Q.B."/>
            <person name="Li W."/>
            <person name="Chen H.Y."/>
            <person name="Chen S.E."/>
            <person name="Zhou L.G."/>
            <person name="Ni X.B."/>
            <person name="Tian J.H."/>
            <person name="Sheng Y."/>
            <person name="Liu T."/>
            <person name="Pan Y.S."/>
            <person name="Xia L.Y."/>
            <person name="Li J."/>
            <person name="Zhao F."/>
            <person name="Cao W.C."/>
        </authorList>
    </citation>
    <scope>NUCLEOTIDE SEQUENCE</scope>
    <source>
        <strain evidence="4">Rsan-2018</strain>
    </source>
</reference>
<sequence length="98" mass="11064">MPHENIARPTTANLTSQEWKPYSFGYDTTDEFGTRLFHNEQSDNKNAKTGTYGYRDVNGIFRTVSYVADADGFRATIDTTSQEQHQEPVPTPCSTLIL</sequence>
<dbReference type="EMBL" id="JABSTV010000329">
    <property type="protein sequence ID" value="KAH7986668.1"/>
    <property type="molecule type" value="Genomic_DNA"/>
</dbReference>
<proteinExistence type="predicted"/>
<name>A0A9D4TDV0_RHISA</name>